<proteinExistence type="predicted"/>
<name>A0A834UPS2_MARMO</name>
<evidence type="ECO:0000256" key="1">
    <source>
        <dbReference type="SAM" id="MobiDB-lite"/>
    </source>
</evidence>
<feature type="region of interest" description="Disordered" evidence="1">
    <location>
        <begin position="1"/>
        <end position="24"/>
    </location>
</feature>
<dbReference type="EMBL" id="WJEC01007861">
    <property type="protein sequence ID" value="KAF7466094.1"/>
    <property type="molecule type" value="Genomic_DNA"/>
</dbReference>
<dbReference type="AlphaFoldDB" id="A0A834UPS2"/>
<feature type="compositionally biased region" description="Basic and acidic residues" evidence="1">
    <location>
        <begin position="9"/>
        <end position="20"/>
    </location>
</feature>
<reference evidence="2" key="1">
    <citation type="submission" date="2020-08" db="EMBL/GenBank/DDBJ databases">
        <authorList>
            <person name="Shumante A."/>
            <person name="Zimin A.V."/>
            <person name="Puiu D."/>
            <person name="Salzberg S.L."/>
        </authorList>
    </citation>
    <scope>NUCLEOTIDE SEQUENCE</scope>
    <source>
        <strain evidence="2">WC2-LM</strain>
        <tissue evidence="2">Liver</tissue>
    </source>
</reference>
<evidence type="ECO:0000313" key="2">
    <source>
        <dbReference type="EMBL" id="KAF7466094.1"/>
    </source>
</evidence>
<organism evidence="2 3">
    <name type="scientific">Marmota monax</name>
    <name type="common">Woodchuck</name>
    <dbReference type="NCBI Taxonomy" id="9995"/>
    <lineage>
        <taxon>Eukaryota</taxon>
        <taxon>Metazoa</taxon>
        <taxon>Chordata</taxon>
        <taxon>Craniata</taxon>
        <taxon>Vertebrata</taxon>
        <taxon>Euteleostomi</taxon>
        <taxon>Mammalia</taxon>
        <taxon>Eutheria</taxon>
        <taxon>Euarchontoglires</taxon>
        <taxon>Glires</taxon>
        <taxon>Rodentia</taxon>
        <taxon>Sciuromorpha</taxon>
        <taxon>Sciuridae</taxon>
        <taxon>Xerinae</taxon>
        <taxon>Marmotini</taxon>
        <taxon>Marmota</taxon>
    </lineage>
</organism>
<accession>A0A834UPS2</accession>
<sequence>MRSQKPRRRPDSCHAFHPEENAQDCGGASDTSAWLPLLLLPLGAWVLPLQLLRSLQMDYLPGLCSSWANGPCFQRLLEEQENKAPDAIFQRPSRVPGTIHPGSVDILLCFVSSLQESSMSQT</sequence>
<dbReference type="Proteomes" id="UP000662637">
    <property type="component" value="Unassembled WGS sequence"/>
</dbReference>
<gene>
    <name evidence="2" type="ORF">GHT09_002886</name>
</gene>
<protein>
    <submittedName>
        <fullName evidence="2">Uncharacterized protein</fullName>
    </submittedName>
</protein>
<evidence type="ECO:0000313" key="3">
    <source>
        <dbReference type="Proteomes" id="UP000662637"/>
    </source>
</evidence>
<comment type="caution">
    <text evidence="2">The sequence shown here is derived from an EMBL/GenBank/DDBJ whole genome shotgun (WGS) entry which is preliminary data.</text>
</comment>